<dbReference type="RefSeq" id="WP_117600774.1">
    <property type="nucleotide sequence ID" value="NZ_QSVA01000011.1"/>
</dbReference>
<dbReference type="AlphaFoldDB" id="A0A3E5EUV2"/>
<evidence type="ECO:0000313" key="2">
    <source>
        <dbReference type="Proteomes" id="UP000260759"/>
    </source>
</evidence>
<dbReference type="Proteomes" id="UP000260759">
    <property type="component" value="Unassembled WGS sequence"/>
</dbReference>
<keyword evidence="1" id="KW-0413">Isomerase</keyword>
<protein>
    <submittedName>
        <fullName evidence="1">Peptidyl-prolyl cis-trans isomerase</fullName>
    </submittedName>
</protein>
<accession>A0A3E5EUV2</accession>
<dbReference type="GO" id="GO:0016853">
    <property type="term" value="F:isomerase activity"/>
    <property type="evidence" value="ECO:0007669"/>
    <property type="project" value="UniProtKB-KW"/>
</dbReference>
<evidence type="ECO:0000313" key="1">
    <source>
        <dbReference type="EMBL" id="RGN92761.1"/>
    </source>
</evidence>
<reference evidence="1 2" key="1">
    <citation type="submission" date="2018-08" db="EMBL/GenBank/DDBJ databases">
        <title>A genome reference for cultivated species of the human gut microbiota.</title>
        <authorList>
            <person name="Zou Y."/>
            <person name="Xue W."/>
            <person name="Luo G."/>
        </authorList>
    </citation>
    <scope>NUCLEOTIDE SEQUENCE [LARGE SCALE GENOMIC DNA]</scope>
    <source>
        <strain evidence="1 2">OM03-4</strain>
    </source>
</reference>
<comment type="caution">
    <text evidence="1">The sequence shown here is derived from an EMBL/GenBank/DDBJ whole genome shotgun (WGS) entry which is preliminary data.</text>
</comment>
<organism evidence="1 2">
    <name type="scientific">Bacteroides uniformis</name>
    <dbReference type="NCBI Taxonomy" id="820"/>
    <lineage>
        <taxon>Bacteria</taxon>
        <taxon>Pseudomonadati</taxon>
        <taxon>Bacteroidota</taxon>
        <taxon>Bacteroidia</taxon>
        <taxon>Bacteroidales</taxon>
        <taxon>Bacteroidaceae</taxon>
        <taxon>Bacteroides</taxon>
    </lineage>
</organism>
<dbReference type="EMBL" id="QSVA01000011">
    <property type="protein sequence ID" value="RGN92761.1"/>
    <property type="molecule type" value="Genomic_DNA"/>
</dbReference>
<name>A0A3E5EUV2_BACUN</name>
<sequence length="282" mass="33613">MRTTCFGLLIFLLCAACSERHDHKGRTPLVELDGNFLYREDLQSVLPTGLSKDDSLLFAEHYIRNWVEDILLYDKAQSNIPNNGEIDKLVENYRKALIMHTYQQALIHQRLSEEISEQDLTEYYEKNQALFKVERPLMKGLFIKVPLTAPQLGNVRRWYKMETREAVEHLEKYSLQNAVKYEYFYDKWVQVSEVLDMLPLKVSDVDEYLDKNRHVELKDTAFHYFLNVSDYRPVGEQEPYEFARSQVKDMLLNVKQVEFMKQVKDDLYQRAVKRDKIKYYLE</sequence>
<gene>
    <name evidence="1" type="ORF">DXB37_13220</name>
</gene>
<proteinExistence type="predicted"/>